<evidence type="ECO:0000256" key="1">
    <source>
        <dbReference type="SAM" id="MobiDB-lite"/>
    </source>
</evidence>
<reference evidence="2" key="1">
    <citation type="submission" date="2020-08" db="EMBL/GenBank/DDBJ databases">
        <title>Multicomponent nature underlies the extraordinary mechanical properties of spider dragline silk.</title>
        <authorList>
            <person name="Kono N."/>
            <person name="Nakamura H."/>
            <person name="Mori M."/>
            <person name="Yoshida Y."/>
            <person name="Ohtoshi R."/>
            <person name="Malay A.D."/>
            <person name="Moran D.A.P."/>
            <person name="Tomita M."/>
            <person name="Numata K."/>
            <person name="Arakawa K."/>
        </authorList>
    </citation>
    <scope>NUCLEOTIDE SEQUENCE</scope>
</reference>
<feature type="compositionally biased region" description="Basic and acidic residues" evidence="1">
    <location>
        <begin position="1"/>
        <end position="19"/>
    </location>
</feature>
<protein>
    <submittedName>
        <fullName evidence="2">Uncharacterized protein</fullName>
    </submittedName>
</protein>
<organism evidence="2 3">
    <name type="scientific">Nephila pilipes</name>
    <name type="common">Giant wood spider</name>
    <name type="synonym">Nephila maculata</name>
    <dbReference type="NCBI Taxonomy" id="299642"/>
    <lineage>
        <taxon>Eukaryota</taxon>
        <taxon>Metazoa</taxon>
        <taxon>Ecdysozoa</taxon>
        <taxon>Arthropoda</taxon>
        <taxon>Chelicerata</taxon>
        <taxon>Arachnida</taxon>
        <taxon>Araneae</taxon>
        <taxon>Araneomorphae</taxon>
        <taxon>Entelegynae</taxon>
        <taxon>Araneoidea</taxon>
        <taxon>Nephilidae</taxon>
        <taxon>Nephila</taxon>
    </lineage>
</organism>
<proteinExistence type="predicted"/>
<feature type="region of interest" description="Disordered" evidence="1">
    <location>
        <begin position="1"/>
        <end position="85"/>
    </location>
</feature>
<gene>
    <name evidence="2" type="ORF">NPIL_628581</name>
</gene>
<evidence type="ECO:0000313" key="2">
    <source>
        <dbReference type="EMBL" id="GFU04487.1"/>
    </source>
</evidence>
<evidence type="ECO:0000313" key="3">
    <source>
        <dbReference type="Proteomes" id="UP000887013"/>
    </source>
</evidence>
<feature type="compositionally biased region" description="Basic and acidic residues" evidence="1">
    <location>
        <begin position="54"/>
        <end position="75"/>
    </location>
</feature>
<keyword evidence="3" id="KW-1185">Reference proteome</keyword>
<dbReference type="AlphaFoldDB" id="A0A8X6Q7I1"/>
<comment type="caution">
    <text evidence="2">The sequence shown here is derived from an EMBL/GenBank/DDBJ whole genome shotgun (WGS) entry which is preliminary data.</text>
</comment>
<accession>A0A8X6Q7I1</accession>
<dbReference type="EMBL" id="BMAW01123702">
    <property type="protein sequence ID" value="GFU04487.1"/>
    <property type="molecule type" value="Genomic_DNA"/>
</dbReference>
<name>A0A8X6Q7I1_NEPPI</name>
<dbReference type="Proteomes" id="UP000887013">
    <property type="component" value="Unassembled WGS sequence"/>
</dbReference>
<sequence length="120" mass="13827">MVKDGRDDPIDGNEKELSHGRRRKTSKLNSLVPRKTTGLYDEVNLKLQTPGQNRSERPSIDSELGRRTKWGERRASNNPHGIMENRARIRRNSGKVNIDYCPNATFRNVDRWGKAIGVEW</sequence>